<dbReference type="InterPro" id="IPR043129">
    <property type="entry name" value="ATPase_NBD"/>
</dbReference>
<dbReference type="SUPFAM" id="SSF53067">
    <property type="entry name" value="Actin-like ATPase domain"/>
    <property type="match status" value="2"/>
</dbReference>
<comment type="pathway">
    <text evidence="3">Amino-sugar metabolism; N-acetylmuramate degradation.</text>
</comment>
<dbReference type="InterPro" id="IPR005488">
    <property type="entry name" value="Etherase_MurQ"/>
</dbReference>
<comment type="miscellaneous">
    <text evidence="3">A lyase-type mechanism (elimination/hydration) is suggested for the cleavage of the lactyl ether bond of MurNAc 6-phosphate, with the formation of an alpha,beta-unsaturated aldehyde intermediate with (E)-stereochemistry, followed by the syn addition of water to give product.</text>
</comment>
<dbReference type="Gene3D" id="3.40.50.10490">
    <property type="entry name" value="Glucose-6-phosphate isomerase like protein, domain 1"/>
    <property type="match status" value="1"/>
</dbReference>
<dbReference type="PROSITE" id="PS51464">
    <property type="entry name" value="SIS"/>
    <property type="match status" value="1"/>
</dbReference>
<dbReference type="InterPro" id="IPR001347">
    <property type="entry name" value="SIS_dom"/>
</dbReference>
<protein>
    <recommendedName>
        <fullName evidence="3">N-acetylmuramic acid 6-phosphate etherase</fullName>
        <shortName evidence="3">MurNAc-6-P etherase</shortName>
        <ecNumber evidence="3">4.2.1.126</ecNumber>
    </recommendedName>
    <alternativeName>
        <fullName evidence="3">N-acetylmuramic acid 6-phosphate hydrolase</fullName>
    </alternativeName>
    <alternativeName>
        <fullName evidence="3">N-acetylmuramic acid 6-phosphate lyase</fullName>
    </alternativeName>
</protein>
<dbReference type="PROSITE" id="PS01272">
    <property type="entry name" value="GCKR"/>
    <property type="match status" value="1"/>
</dbReference>
<dbReference type="GO" id="GO:0009254">
    <property type="term" value="P:peptidoglycan turnover"/>
    <property type="evidence" value="ECO:0007669"/>
    <property type="project" value="TreeGrafter"/>
</dbReference>
<keyword evidence="2 3" id="KW-0119">Carbohydrate metabolism</keyword>
<dbReference type="HAMAP" id="MF_00068">
    <property type="entry name" value="MurQ"/>
    <property type="match status" value="1"/>
</dbReference>
<proteinExistence type="inferred from homology"/>
<comment type="similarity">
    <text evidence="3">Belongs to the GCKR-like family. MurNAc-6-P etherase subfamily.</text>
</comment>
<comment type="function">
    <text evidence="3">Specifically catalyzes the cleavage of the D-lactyl ether substituent of MurNAc 6-phosphate, producing GlcNAc 6-phosphate and D-lactate.</text>
</comment>
<dbReference type="RefSeq" id="WP_007415787.1">
    <property type="nucleotide sequence ID" value="NZ_ABOX02000019.1"/>
</dbReference>
<accession>B9XIZ4</accession>
<dbReference type="CDD" id="cd24007">
    <property type="entry name" value="ASKHA_NBD_eukNAGK-like"/>
    <property type="match status" value="1"/>
</dbReference>
<dbReference type="NCBIfam" id="TIGR00274">
    <property type="entry name" value="N-acetylmuramic acid 6-phosphate etherase"/>
    <property type="match status" value="1"/>
</dbReference>
<comment type="catalytic activity">
    <reaction evidence="3">
        <text>N-acetyl-D-muramate 6-phosphate + H2O = N-acetyl-D-glucosamine 6-phosphate + (R)-lactate</text>
        <dbReference type="Rhea" id="RHEA:26410"/>
        <dbReference type="ChEBI" id="CHEBI:15377"/>
        <dbReference type="ChEBI" id="CHEBI:16004"/>
        <dbReference type="ChEBI" id="CHEBI:57513"/>
        <dbReference type="ChEBI" id="CHEBI:58722"/>
        <dbReference type="EC" id="4.2.1.126"/>
    </reaction>
</comment>
<dbReference type="Pfam" id="PF20741">
    <property type="entry name" value="GKRP-like_C"/>
    <property type="match status" value="1"/>
</dbReference>
<dbReference type="GO" id="GO:0016835">
    <property type="term" value="F:carbon-oxygen lyase activity"/>
    <property type="evidence" value="ECO:0007669"/>
    <property type="project" value="UniProtKB-UniRule"/>
</dbReference>
<gene>
    <name evidence="3" type="primary">murQ</name>
    <name evidence="5" type="ORF">Cflav_PD3280</name>
</gene>
<dbReference type="GO" id="GO:0016803">
    <property type="term" value="F:ether hydrolase activity"/>
    <property type="evidence" value="ECO:0007669"/>
    <property type="project" value="TreeGrafter"/>
</dbReference>
<dbReference type="OrthoDB" id="9813395at2"/>
<evidence type="ECO:0000259" key="4">
    <source>
        <dbReference type="PROSITE" id="PS51464"/>
    </source>
</evidence>
<dbReference type="Pfam" id="PF22645">
    <property type="entry name" value="GKRP_SIS_N"/>
    <property type="match status" value="1"/>
</dbReference>
<dbReference type="InterPro" id="IPR005486">
    <property type="entry name" value="Glucokinase_regulatory_CS"/>
</dbReference>
<dbReference type="NCBIfam" id="NF003915">
    <property type="entry name" value="PRK05441.1"/>
    <property type="match status" value="1"/>
</dbReference>
<dbReference type="SUPFAM" id="SSF53697">
    <property type="entry name" value="SIS domain"/>
    <property type="match status" value="1"/>
</dbReference>
<dbReference type="Pfam" id="PF01869">
    <property type="entry name" value="BcrAD_BadFG"/>
    <property type="match status" value="1"/>
</dbReference>
<comment type="subunit">
    <text evidence="3">Homodimer.</text>
</comment>
<dbReference type="GO" id="GO:0046348">
    <property type="term" value="P:amino sugar catabolic process"/>
    <property type="evidence" value="ECO:0007669"/>
    <property type="project" value="InterPro"/>
</dbReference>
<sequence>MTISSTKQPARPLFLGIEGGGTRTVALLADARRHFLHRFEAGPANVKLLNDAQLVRLLRSIAEAFPQPDALAIGMAGARTENDWERIRNAASKVWTQIPAYATNDLETALTATDEKDVEDAEARILMLSGTGSCCYGRNRAGKTGKIGGWGHILGDKGSGYEIGLRALKAVVFYYDRDGAWARLGQQLLHRLELNEPNELIAWAQAANKTTIASLATEVFVAWKKGDKIAADILASAESSLVEDAVACARQLANPKAPVHFILSGSVLLKQPQFTRGISNKLKKLWPGAQVTPLERESVWGAVILAQKIWSGHSASLKPVRSTRKTIVKSHVPELPLSQMAKLSPTEQRNPRSLNLDKLPLSQSIELMLSEDAAIPQAILQERDHIEQAVKYISQAFKKGGRLFYVGAGTSGRLGVLDASECPPTFRSDPEMVQGIIAGGQGALWRSVEGAEDDPVAGARAIEFRSVTSKDVVVGIAASGRTPFVWGALGEAKGRGARTILVGFNPFLNIPGDARPDIVITPNVGPELLTGSTRLKAGTATKLILNIFTTLAMVRIGKVVSNLMVDLNPSNTKLRDRAVRIIQELKGVDYATAQTALEKSEWVIKKAVATLDRRAKSKSS</sequence>
<dbReference type="AlphaFoldDB" id="B9XIZ4"/>
<evidence type="ECO:0000313" key="6">
    <source>
        <dbReference type="Proteomes" id="UP000003688"/>
    </source>
</evidence>
<name>B9XIZ4_PEDPL</name>
<keyword evidence="6" id="KW-1185">Reference proteome</keyword>
<dbReference type="Proteomes" id="UP000003688">
    <property type="component" value="Unassembled WGS sequence"/>
</dbReference>
<dbReference type="Gene3D" id="3.30.420.40">
    <property type="match status" value="2"/>
</dbReference>
<dbReference type="STRING" id="320771.Cflav_PD3280"/>
<keyword evidence="1 3" id="KW-0456">Lyase</keyword>
<dbReference type="NCBIfam" id="NF009222">
    <property type="entry name" value="PRK12570.1"/>
    <property type="match status" value="1"/>
</dbReference>
<dbReference type="InterPro" id="IPR046348">
    <property type="entry name" value="SIS_dom_sf"/>
</dbReference>
<reference evidence="5 6" key="1">
    <citation type="journal article" date="2011" name="J. Bacteriol.">
        <title>Genome sequence of 'Pedosphaera parvula' Ellin514, an aerobic Verrucomicrobial isolate from pasture soil.</title>
        <authorList>
            <person name="Kant R."/>
            <person name="van Passel M.W."/>
            <person name="Sangwan P."/>
            <person name="Palva A."/>
            <person name="Lucas S."/>
            <person name="Copeland A."/>
            <person name="Lapidus A."/>
            <person name="Glavina Del Rio T."/>
            <person name="Dalin E."/>
            <person name="Tice H."/>
            <person name="Bruce D."/>
            <person name="Goodwin L."/>
            <person name="Pitluck S."/>
            <person name="Chertkov O."/>
            <person name="Larimer F.W."/>
            <person name="Land M.L."/>
            <person name="Hauser L."/>
            <person name="Brettin T.S."/>
            <person name="Detter J.C."/>
            <person name="Han S."/>
            <person name="de Vos W.M."/>
            <person name="Janssen P.H."/>
            <person name="Smidt H."/>
        </authorList>
    </citation>
    <scope>NUCLEOTIDE SEQUENCE [LARGE SCALE GENOMIC DNA]</scope>
    <source>
        <strain evidence="5 6">Ellin514</strain>
    </source>
</reference>
<dbReference type="Gene3D" id="1.10.8.1080">
    <property type="match status" value="1"/>
</dbReference>
<dbReference type="PANTHER" id="PTHR10088:SF4">
    <property type="entry name" value="GLUCOKINASE REGULATORY PROTEIN"/>
    <property type="match status" value="1"/>
</dbReference>
<dbReference type="EMBL" id="ABOX02000019">
    <property type="protein sequence ID" value="EEF60221.1"/>
    <property type="molecule type" value="Genomic_DNA"/>
</dbReference>
<dbReference type="InterPro" id="IPR002731">
    <property type="entry name" value="ATPase_BadF"/>
</dbReference>
<feature type="active site" evidence="3">
    <location>
        <position position="452"/>
    </location>
</feature>
<dbReference type="EC" id="4.2.1.126" evidence="3"/>
<feature type="domain" description="SIS" evidence="4">
    <location>
        <begin position="393"/>
        <end position="558"/>
    </location>
</feature>
<dbReference type="InterPro" id="IPR040190">
    <property type="entry name" value="MURQ/GCKR"/>
</dbReference>
<evidence type="ECO:0000313" key="5">
    <source>
        <dbReference type="EMBL" id="EEF60221.1"/>
    </source>
</evidence>
<feature type="active site" description="Proton donor" evidence="3">
    <location>
        <position position="421"/>
    </location>
</feature>
<dbReference type="GO" id="GO:0097173">
    <property type="term" value="P:N-acetylmuramic acid catabolic process"/>
    <property type="evidence" value="ECO:0007669"/>
    <property type="project" value="UniProtKB-UniPathway"/>
</dbReference>
<evidence type="ECO:0000256" key="1">
    <source>
        <dbReference type="ARBA" id="ARBA00023239"/>
    </source>
</evidence>
<dbReference type="CDD" id="cd05007">
    <property type="entry name" value="SIS_Etherase"/>
    <property type="match status" value="1"/>
</dbReference>
<organism evidence="5 6">
    <name type="scientific">Pedosphaera parvula (strain Ellin514)</name>
    <dbReference type="NCBI Taxonomy" id="320771"/>
    <lineage>
        <taxon>Bacteria</taxon>
        <taxon>Pseudomonadati</taxon>
        <taxon>Verrucomicrobiota</taxon>
        <taxon>Pedosphaerae</taxon>
        <taxon>Pedosphaerales</taxon>
        <taxon>Pedosphaeraceae</taxon>
        <taxon>Pedosphaera</taxon>
    </lineage>
</organism>
<evidence type="ECO:0000256" key="3">
    <source>
        <dbReference type="HAMAP-Rule" id="MF_00068"/>
    </source>
</evidence>
<dbReference type="PANTHER" id="PTHR10088">
    <property type="entry name" value="GLUCOKINASE REGULATORY PROTEIN"/>
    <property type="match status" value="1"/>
</dbReference>
<dbReference type="GO" id="GO:0097367">
    <property type="term" value="F:carbohydrate derivative binding"/>
    <property type="evidence" value="ECO:0007669"/>
    <property type="project" value="InterPro"/>
</dbReference>
<comment type="caution">
    <text evidence="5">The sequence shown here is derived from an EMBL/GenBank/DDBJ whole genome shotgun (WGS) entry which is preliminary data.</text>
</comment>
<evidence type="ECO:0000256" key="2">
    <source>
        <dbReference type="ARBA" id="ARBA00023277"/>
    </source>
</evidence>
<dbReference type="UniPathway" id="UPA00342"/>